<dbReference type="SUPFAM" id="SSF56281">
    <property type="entry name" value="Metallo-hydrolase/oxidoreductase"/>
    <property type="match status" value="1"/>
</dbReference>
<dbReference type="GeneID" id="79950438"/>
<dbReference type="AlphaFoldDB" id="A0AAF0JL27"/>
<sequence>MKVTVLGTGDTVGTPRIGCQCENCKFALSEGKERLRTSFLIENENHHILIDTSPDLRKQLLLYSSPHIDAVLWTHGHYDHIAGYNEFYRVQAFPPAYAADRAMDDIEGFFHFLHFEKNRIIPYESFSLFGMNFKFVEVNHPPMYTCGVVVECDGKRIGFTSDTNNKLSNETLEALKDCDILFLDALMPPSVHIGKHMNYKEALDLAKSLSPKEFRFIHMSHNIPFNWDNIASDGDIFEI</sequence>
<organism evidence="2 3">
    <name type="scientific">Methanomicrobium antiquum</name>
    <dbReference type="NCBI Taxonomy" id="487686"/>
    <lineage>
        <taxon>Archaea</taxon>
        <taxon>Methanobacteriati</taxon>
        <taxon>Methanobacteriota</taxon>
        <taxon>Stenosarchaea group</taxon>
        <taxon>Methanomicrobia</taxon>
        <taxon>Methanomicrobiales</taxon>
        <taxon>Methanomicrobiaceae</taxon>
        <taxon>Methanomicrobium</taxon>
    </lineage>
</organism>
<gene>
    <name evidence="2" type="ORF">L1994_08530</name>
</gene>
<proteinExistence type="predicted"/>
<dbReference type="Proteomes" id="UP001218895">
    <property type="component" value="Chromosome"/>
</dbReference>
<dbReference type="Pfam" id="PF12706">
    <property type="entry name" value="Lactamase_B_2"/>
    <property type="match status" value="1"/>
</dbReference>
<evidence type="ECO:0000259" key="1">
    <source>
        <dbReference type="SMART" id="SM00849"/>
    </source>
</evidence>
<dbReference type="KEGG" id="manq:L1994_08530"/>
<dbReference type="SMART" id="SM00849">
    <property type="entry name" value="Lactamase_B"/>
    <property type="match status" value="1"/>
</dbReference>
<evidence type="ECO:0000313" key="3">
    <source>
        <dbReference type="Proteomes" id="UP001218895"/>
    </source>
</evidence>
<feature type="domain" description="Metallo-beta-lactamase" evidence="1">
    <location>
        <begin position="35"/>
        <end position="221"/>
    </location>
</feature>
<keyword evidence="3" id="KW-1185">Reference proteome</keyword>
<dbReference type="InterPro" id="IPR001279">
    <property type="entry name" value="Metallo-B-lactamas"/>
</dbReference>
<dbReference type="PANTHER" id="PTHR42663:SF12">
    <property type="entry name" value="ATP-BINDING PROTEIN PHNP"/>
    <property type="match status" value="1"/>
</dbReference>
<protein>
    <submittedName>
        <fullName evidence="2">MBL fold metallo-hydrolase</fullName>
    </submittedName>
</protein>
<dbReference type="RefSeq" id="WP_278099028.1">
    <property type="nucleotide sequence ID" value="NZ_CP091092.1"/>
</dbReference>
<reference evidence="2" key="1">
    <citation type="submission" date="2022-01" db="EMBL/GenBank/DDBJ databases">
        <title>Complete genome of Methanomicrobium antiquum DSM 21220.</title>
        <authorList>
            <person name="Chen S.-C."/>
            <person name="You Y.-T."/>
            <person name="Zhou Y.-Z."/>
            <person name="Lai M.-C."/>
        </authorList>
    </citation>
    <scope>NUCLEOTIDE SEQUENCE</scope>
    <source>
        <strain evidence="2">DSM 21220</strain>
    </source>
</reference>
<name>A0AAF0JL27_9EURY</name>
<dbReference type="PANTHER" id="PTHR42663">
    <property type="entry name" value="HYDROLASE C777.06C-RELATED-RELATED"/>
    <property type="match status" value="1"/>
</dbReference>
<dbReference type="CDD" id="cd16279">
    <property type="entry name" value="metallo-hydrolase-like_MBL-fold"/>
    <property type="match status" value="1"/>
</dbReference>
<dbReference type="EMBL" id="CP091092">
    <property type="protein sequence ID" value="WFN36189.1"/>
    <property type="molecule type" value="Genomic_DNA"/>
</dbReference>
<evidence type="ECO:0000313" key="2">
    <source>
        <dbReference type="EMBL" id="WFN36189.1"/>
    </source>
</evidence>
<dbReference type="InterPro" id="IPR036866">
    <property type="entry name" value="RibonucZ/Hydroxyglut_hydro"/>
</dbReference>
<accession>A0AAF0JL27</accession>
<dbReference type="Gene3D" id="3.60.15.10">
    <property type="entry name" value="Ribonuclease Z/Hydroxyacylglutathione hydrolase-like"/>
    <property type="match status" value="1"/>
</dbReference>